<dbReference type="SMART" id="SM00915">
    <property type="entry name" value="Jacalin"/>
    <property type="match status" value="1"/>
</dbReference>
<dbReference type="InterPro" id="IPR001229">
    <property type="entry name" value="Jacalin-like_lectin_dom"/>
</dbReference>
<sequence>FSVSSAIIHVFSLKCLQIQFSLSEYLTGISGTIASSPYGVIITSLTLVTNTRTYGPYGQVGGTPFQIPIQIKGSIVGFFGRVGWYVDAFGIYVNPNQDATHEDEVLC</sequence>
<evidence type="ECO:0000256" key="1">
    <source>
        <dbReference type="ARBA" id="ARBA00022734"/>
    </source>
</evidence>
<organism evidence="3 4">
    <name type="scientific">Oryza sativa subsp. japonica</name>
    <name type="common">Rice</name>
    <dbReference type="NCBI Taxonomy" id="39947"/>
    <lineage>
        <taxon>Eukaryota</taxon>
        <taxon>Viridiplantae</taxon>
        <taxon>Streptophyta</taxon>
        <taxon>Embryophyta</taxon>
        <taxon>Tracheophyta</taxon>
        <taxon>Spermatophyta</taxon>
        <taxon>Magnoliopsida</taxon>
        <taxon>Liliopsida</taxon>
        <taxon>Poales</taxon>
        <taxon>Poaceae</taxon>
        <taxon>BOP clade</taxon>
        <taxon>Oryzoideae</taxon>
        <taxon>Oryzeae</taxon>
        <taxon>Oryzinae</taxon>
        <taxon>Oryza</taxon>
        <taxon>Oryza sativa</taxon>
    </lineage>
</organism>
<dbReference type="Pfam" id="PF01419">
    <property type="entry name" value="Jacalin"/>
    <property type="match status" value="1"/>
</dbReference>
<dbReference type="KEGG" id="dosa:Os11g0607900"/>
<dbReference type="CDD" id="cd09612">
    <property type="entry name" value="Jacalin"/>
    <property type="match status" value="1"/>
</dbReference>
<dbReference type="Proteomes" id="UP000000763">
    <property type="component" value="Chromosome 11"/>
</dbReference>
<dbReference type="InterPro" id="IPR033734">
    <property type="entry name" value="Jacalin-like_lectin_dom_plant"/>
</dbReference>
<dbReference type="AlphaFoldDB" id="Q0IRP5"/>
<dbReference type="GO" id="GO:0030246">
    <property type="term" value="F:carbohydrate binding"/>
    <property type="evidence" value="ECO:0007669"/>
    <property type="project" value="UniProtKB-KW"/>
</dbReference>
<dbReference type="PROSITE" id="PS51752">
    <property type="entry name" value="JACALIN_LECTIN"/>
    <property type="match status" value="1"/>
</dbReference>
<evidence type="ECO:0000313" key="4">
    <source>
        <dbReference type="Proteomes" id="UP000000763"/>
    </source>
</evidence>
<dbReference type="PANTHER" id="PTHR46506">
    <property type="entry name" value="OS05G0143600 PROTEIN"/>
    <property type="match status" value="1"/>
</dbReference>
<reference evidence="4" key="2">
    <citation type="journal article" date="2008" name="Nucleic Acids Res.">
        <title>The rice annotation project database (RAP-DB): 2008 update.</title>
        <authorList>
            <consortium name="The rice annotation project (RAP)"/>
        </authorList>
    </citation>
    <scope>GENOME REANNOTATION</scope>
    <source>
        <strain evidence="4">cv. Nipponbare</strain>
    </source>
</reference>
<evidence type="ECO:0000259" key="2">
    <source>
        <dbReference type="PROSITE" id="PS51752"/>
    </source>
</evidence>
<keyword evidence="1" id="KW-0430">Lectin</keyword>
<gene>
    <name evidence="3" type="ordered locus">Os11g0607900</name>
</gene>
<dbReference type="SUPFAM" id="SSF51101">
    <property type="entry name" value="Mannose-binding lectins"/>
    <property type="match status" value="1"/>
</dbReference>
<dbReference type="InterPro" id="IPR036404">
    <property type="entry name" value="Jacalin-like_lectin_dom_sf"/>
</dbReference>
<reference evidence="3 4" key="1">
    <citation type="journal article" date="2005" name="Nature">
        <title>The map-based sequence of the rice genome.</title>
        <authorList>
            <consortium name="International rice genome sequencing project (IRGSP)"/>
            <person name="Matsumoto T."/>
            <person name="Wu J."/>
            <person name="Kanamori H."/>
            <person name="Katayose Y."/>
            <person name="Fujisawa M."/>
            <person name="Namiki N."/>
            <person name="Mizuno H."/>
            <person name="Yamamoto K."/>
            <person name="Antonio B.A."/>
            <person name="Baba T."/>
            <person name="Sakata K."/>
            <person name="Nagamura Y."/>
            <person name="Aoki H."/>
            <person name="Arikawa K."/>
            <person name="Arita K."/>
            <person name="Bito T."/>
            <person name="Chiden Y."/>
            <person name="Fujitsuka N."/>
            <person name="Fukunaka R."/>
            <person name="Hamada M."/>
            <person name="Harada C."/>
            <person name="Hayashi A."/>
            <person name="Hijishita S."/>
            <person name="Honda M."/>
            <person name="Hosokawa S."/>
            <person name="Ichikawa Y."/>
            <person name="Idonuma A."/>
            <person name="Iijima M."/>
            <person name="Ikeda M."/>
            <person name="Ikeno M."/>
            <person name="Ito K."/>
            <person name="Ito S."/>
            <person name="Ito T."/>
            <person name="Ito Y."/>
            <person name="Ito Y."/>
            <person name="Iwabuchi A."/>
            <person name="Kamiya K."/>
            <person name="Karasawa W."/>
            <person name="Kurita K."/>
            <person name="Katagiri S."/>
            <person name="Kikuta A."/>
            <person name="Kobayashi H."/>
            <person name="Kobayashi N."/>
            <person name="Machita K."/>
            <person name="Maehara T."/>
            <person name="Masukawa M."/>
            <person name="Mizubayashi T."/>
            <person name="Mukai Y."/>
            <person name="Nagasaki H."/>
            <person name="Nagata Y."/>
            <person name="Naito S."/>
            <person name="Nakashima M."/>
            <person name="Nakama Y."/>
            <person name="Nakamichi Y."/>
            <person name="Nakamura M."/>
            <person name="Meguro A."/>
            <person name="Negishi M."/>
            <person name="Ohta I."/>
            <person name="Ohta T."/>
            <person name="Okamoto M."/>
            <person name="Ono N."/>
            <person name="Saji S."/>
            <person name="Sakaguchi M."/>
            <person name="Sakai K."/>
            <person name="Shibata M."/>
            <person name="Shimokawa T."/>
            <person name="Song J."/>
            <person name="Takazaki Y."/>
            <person name="Terasawa K."/>
            <person name="Tsugane M."/>
            <person name="Tsuji K."/>
            <person name="Ueda S."/>
            <person name="Waki K."/>
            <person name="Yamagata H."/>
            <person name="Yamamoto M."/>
            <person name="Yamamoto S."/>
            <person name="Yamane H."/>
            <person name="Yoshiki S."/>
            <person name="Yoshihara R."/>
            <person name="Yukawa K."/>
            <person name="Zhong H."/>
            <person name="Yano M."/>
            <person name="Yuan Q."/>
            <person name="Ouyang S."/>
            <person name="Liu J."/>
            <person name="Jones K.M."/>
            <person name="Gansberger K."/>
            <person name="Moffat K."/>
            <person name="Hill J."/>
            <person name="Bera J."/>
            <person name="Fadrosh D."/>
            <person name="Jin S."/>
            <person name="Johri S."/>
            <person name="Kim M."/>
            <person name="Overton L."/>
            <person name="Reardon M."/>
            <person name="Tsitrin T."/>
            <person name="Vuong H."/>
            <person name="Weaver B."/>
            <person name="Ciecko A."/>
            <person name="Tallon L."/>
            <person name="Jackson J."/>
            <person name="Pai G."/>
            <person name="Aken S.V."/>
            <person name="Utterback T."/>
            <person name="Reidmuller S."/>
            <person name="Feldblyum T."/>
            <person name="Hsiao J."/>
            <person name="Zismann V."/>
            <person name="Iobst S."/>
            <person name="de Vazeille A.R."/>
            <person name="Buell C.R."/>
            <person name="Ying K."/>
            <person name="Li Y."/>
            <person name="Lu T."/>
            <person name="Huang Y."/>
            <person name="Zhao Q."/>
            <person name="Feng Q."/>
            <person name="Zhang L."/>
            <person name="Zhu J."/>
            <person name="Weng Q."/>
            <person name="Mu J."/>
            <person name="Lu Y."/>
            <person name="Fan D."/>
            <person name="Liu Y."/>
            <person name="Guan J."/>
            <person name="Zhang Y."/>
            <person name="Yu S."/>
            <person name="Liu X."/>
            <person name="Zhang Y."/>
            <person name="Hong G."/>
            <person name="Han B."/>
            <person name="Choisne N."/>
            <person name="Demange N."/>
            <person name="Orjeda G."/>
            <person name="Samain S."/>
            <person name="Cattolico L."/>
            <person name="Pelletier E."/>
            <person name="Couloux A."/>
            <person name="Segurens B."/>
            <person name="Wincker P."/>
            <person name="D'Hont A."/>
            <person name="Scarpelli C."/>
            <person name="Weissenbach J."/>
            <person name="Salanoubat M."/>
            <person name="Quetier F."/>
            <person name="Yu Y."/>
            <person name="Kim H.R."/>
            <person name="Rambo T."/>
            <person name="Currie J."/>
            <person name="Collura K."/>
            <person name="Luo M."/>
            <person name="Yang T."/>
            <person name="Ammiraju J.S.S."/>
            <person name="Engler F."/>
            <person name="Soderlund C."/>
            <person name="Wing R.A."/>
            <person name="Palmer L.E."/>
            <person name="de la Bastide M."/>
            <person name="Spiegel L."/>
            <person name="Nascimento L."/>
            <person name="Zutavern T."/>
            <person name="O'Shaughnessy A."/>
            <person name="Dike S."/>
            <person name="Dedhia N."/>
            <person name="Preston R."/>
            <person name="Balija V."/>
            <person name="McCombie W.R."/>
            <person name="Chow T."/>
            <person name="Chen H."/>
            <person name="Chung M."/>
            <person name="Chen C."/>
            <person name="Shaw J."/>
            <person name="Wu H."/>
            <person name="Hsiao K."/>
            <person name="Chao Y."/>
            <person name="Chu M."/>
            <person name="Cheng C."/>
            <person name="Hour A."/>
            <person name="Lee P."/>
            <person name="Lin S."/>
            <person name="Lin Y."/>
            <person name="Liou J."/>
            <person name="Liu S."/>
            <person name="Hsing Y."/>
            <person name="Raghuvanshi S."/>
            <person name="Mohanty A."/>
            <person name="Bharti A.K."/>
            <person name="Gaur A."/>
            <person name="Gupta V."/>
            <person name="Kumar D."/>
            <person name="Ravi V."/>
            <person name="Vij S."/>
            <person name="Kapur A."/>
            <person name="Khurana P."/>
            <person name="Khurana P."/>
            <person name="Khurana J.P."/>
            <person name="Tyagi A.K."/>
            <person name="Gaikwad K."/>
            <person name="Singh A."/>
            <person name="Dalal V."/>
            <person name="Srivastava S."/>
            <person name="Dixit A."/>
            <person name="Pal A.K."/>
            <person name="Ghazi I.A."/>
            <person name="Yadav M."/>
            <person name="Pandit A."/>
            <person name="Bhargava A."/>
            <person name="Sureshbabu K."/>
            <person name="Batra K."/>
            <person name="Sharma T.R."/>
            <person name="Mohapatra T."/>
            <person name="Singh N.K."/>
            <person name="Messing J."/>
            <person name="Nelson A.B."/>
            <person name="Fuks G."/>
            <person name="Kavchok S."/>
            <person name="Keizer G."/>
            <person name="Linton E."/>
            <person name="Llaca V."/>
            <person name="Song R."/>
            <person name="Tanyolac B."/>
            <person name="Young S."/>
            <person name="Ho-Il K."/>
            <person name="Hahn J.H."/>
            <person name="Sangsakoo G."/>
            <person name="Vanavichit A."/>
            <person name="de Mattos Luiz.A.T."/>
            <person name="Zimmer P.D."/>
            <person name="Malone G."/>
            <person name="Dellagostin O."/>
            <person name="de Oliveira A.C."/>
            <person name="Bevan M."/>
            <person name="Bancroft I."/>
            <person name="Minx P."/>
            <person name="Cordum H."/>
            <person name="Wilson R."/>
            <person name="Cheng Z."/>
            <person name="Jin W."/>
            <person name="Jiang J."/>
            <person name="Leong S.A."/>
            <person name="Iwama H."/>
            <person name="Gojobori T."/>
            <person name="Itoh T."/>
            <person name="Niimura Y."/>
            <person name="Fujii Y."/>
            <person name="Habara T."/>
            <person name="Sakai H."/>
            <person name="Sato Y."/>
            <person name="Wilson G."/>
            <person name="Kumar K."/>
            <person name="McCouch S."/>
            <person name="Juretic N."/>
            <person name="Hoen D."/>
            <person name="Wright S."/>
            <person name="Bruskiewich R."/>
            <person name="Bureau T."/>
            <person name="Miyao A."/>
            <person name="Hirochika H."/>
            <person name="Nishikawa T."/>
            <person name="Kadowaki K."/>
            <person name="Sugiura M."/>
            <person name="Burr B."/>
            <person name="Sasaki T."/>
        </authorList>
    </citation>
    <scope>NUCLEOTIDE SEQUENCE [LARGE SCALE GENOMIC DNA]</scope>
    <source>
        <strain evidence="4">cv. Nipponbare</strain>
    </source>
</reference>
<accession>Q0IRP5</accession>
<dbReference type="Gene3D" id="2.100.10.30">
    <property type="entry name" value="Jacalin-like lectin domain"/>
    <property type="match status" value="1"/>
</dbReference>
<protein>
    <submittedName>
        <fullName evidence="3">Os11g0607900 protein</fullName>
    </submittedName>
</protein>
<feature type="non-terminal residue" evidence="3">
    <location>
        <position position="1"/>
    </location>
</feature>
<evidence type="ECO:0000313" key="3">
    <source>
        <dbReference type="EMBL" id="BAF28620.2"/>
    </source>
</evidence>
<feature type="domain" description="Jacalin-type lectin" evidence="2">
    <location>
        <begin position="1"/>
        <end position="95"/>
    </location>
</feature>
<dbReference type="EMBL" id="AP008217">
    <property type="protein sequence ID" value="BAF28620.2"/>
    <property type="molecule type" value="Genomic_DNA"/>
</dbReference>
<name>Q0IRP5_ORYSJ</name>
<proteinExistence type="predicted"/>